<name>F0R3G5_PHOSB</name>
<dbReference type="InterPro" id="IPR006976">
    <property type="entry name" value="VanZ-like"/>
</dbReference>
<keyword evidence="1" id="KW-1133">Transmembrane helix</keyword>
<dbReference type="STRING" id="667015.Bacsa_2041"/>
<feature type="domain" description="VanZ-like" evidence="2">
    <location>
        <begin position="38"/>
        <end position="118"/>
    </location>
</feature>
<evidence type="ECO:0000313" key="3">
    <source>
        <dbReference type="EMBL" id="ADY36597.1"/>
    </source>
</evidence>
<dbReference type="Proteomes" id="UP000007486">
    <property type="component" value="Chromosome"/>
</dbReference>
<dbReference type="PANTHER" id="PTHR28008:SF1">
    <property type="entry name" value="DOMAIN PROTEIN, PUTATIVE (AFU_ORTHOLOGUE AFUA_3G10980)-RELATED"/>
    <property type="match status" value="1"/>
</dbReference>
<keyword evidence="1" id="KW-0812">Transmembrane</keyword>
<dbReference type="AlphaFoldDB" id="F0R3G5"/>
<evidence type="ECO:0000259" key="2">
    <source>
        <dbReference type="Pfam" id="PF04892"/>
    </source>
</evidence>
<reference evidence="3 4" key="1">
    <citation type="journal article" date="2011" name="Stand. Genomic Sci.">
        <title>Complete genome sequence of Bacteroides salanitronis type strain (BL78).</title>
        <authorList>
            <person name="Gronow S."/>
            <person name="Held B."/>
            <person name="Lucas S."/>
            <person name="Lapidus A."/>
            <person name="Del Rio T.G."/>
            <person name="Nolan M."/>
            <person name="Tice H."/>
            <person name="Deshpande S."/>
            <person name="Cheng J.F."/>
            <person name="Pitluck S."/>
            <person name="Liolios K."/>
            <person name="Pagani I."/>
            <person name="Ivanova N."/>
            <person name="Mavromatis K."/>
            <person name="Pati A."/>
            <person name="Tapia R."/>
            <person name="Han C."/>
            <person name="Goodwin L."/>
            <person name="Chen A."/>
            <person name="Palaniappan K."/>
            <person name="Land M."/>
            <person name="Hauser L."/>
            <person name="Chang Y.J."/>
            <person name="Jeffries C.D."/>
            <person name="Brambilla E.M."/>
            <person name="Rohde M."/>
            <person name="Goker M."/>
            <person name="Detter J.C."/>
            <person name="Woyke T."/>
            <person name="Bristow J."/>
            <person name="Markowitz V."/>
            <person name="Hugenholtz P."/>
            <person name="Kyrpides N.C."/>
            <person name="Klenk H.P."/>
            <person name="Eisen J.A."/>
        </authorList>
    </citation>
    <scope>NUCLEOTIDE SEQUENCE [LARGE SCALE GENOMIC DNA]</scope>
    <source>
        <strain evidence="3 4">DSM 18170</strain>
    </source>
</reference>
<proteinExistence type="predicted"/>
<feature type="transmembrane region" description="Helical" evidence="1">
    <location>
        <begin position="41"/>
        <end position="58"/>
    </location>
</feature>
<dbReference type="HOGENOM" id="CLU_096028_2_3_10"/>
<accession>F0R3G5</accession>
<keyword evidence="1" id="KW-0472">Membrane</keyword>
<gene>
    <name evidence="3" type="ordered locus">Bacsa_2041</name>
</gene>
<protein>
    <recommendedName>
        <fullName evidence="2">VanZ-like domain-containing protein</fullName>
    </recommendedName>
</protein>
<dbReference type="PANTHER" id="PTHR28008">
    <property type="entry name" value="DOMAIN PROTEIN, PUTATIVE (AFU_ORTHOLOGUE AFUA_3G10980)-RELATED"/>
    <property type="match status" value="1"/>
</dbReference>
<dbReference type="eggNOG" id="COG5652">
    <property type="taxonomic scope" value="Bacteria"/>
</dbReference>
<feature type="transmembrane region" description="Helical" evidence="1">
    <location>
        <begin position="9"/>
        <end position="26"/>
    </location>
</feature>
<keyword evidence="4" id="KW-1185">Reference proteome</keyword>
<dbReference type="Pfam" id="PF04892">
    <property type="entry name" value="VanZ"/>
    <property type="match status" value="1"/>
</dbReference>
<sequence length="129" mass="14786">MNKLNMKHYPLSILVVAVICYLSFFTPPETGMDEIPNMDKLVHLCMYGGLTLVLWFEYLRRHPDIRWRDISLLGIVFPVLMSGIVEILQATCTSDRSGDWLDFAANCTGVLLGSAFAYYVIRPFLKRHI</sequence>
<evidence type="ECO:0000313" key="4">
    <source>
        <dbReference type="Proteomes" id="UP000007486"/>
    </source>
</evidence>
<dbReference type="KEGG" id="bsa:Bacsa_2041"/>
<feature type="transmembrane region" description="Helical" evidence="1">
    <location>
        <begin position="70"/>
        <end position="91"/>
    </location>
</feature>
<feature type="transmembrane region" description="Helical" evidence="1">
    <location>
        <begin position="103"/>
        <end position="121"/>
    </location>
</feature>
<organism evidence="3 4">
    <name type="scientific">Phocaeicola salanitronis (strain DSM 18170 / JCM 13657 / CCUG 60908 / BL78)</name>
    <name type="common">Bacteroides salanitronis</name>
    <dbReference type="NCBI Taxonomy" id="667015"/>
    <lineage>
        <taxon>Bacteria</taxon>
        <taxon>Pseudomonadati</taxon>
        <taxon>Bacteroidota</taxon>
        <taxon>Bacteroidia</taxon>
        <taxon>Bacteroidales</taxon>
        <taxon>Bacteroidaceae</taxon>
        <taxon>Phocaeicola</taxon>
    </lineage>
</organism>
<dbReference type="EMBL" id="CP002530">
    <property type="protein sequence ID" value="ADY36597.1"/>
    <property type="molecule type" value="Genomic_DNA"/>
</dbReference>
<evidence type="ECO:0000256" key="1">
    <source>
        <dbReference type="SAM" id="Phobius"/>
    </source>
</evidence>